<dbReference type="Proteomes" id="UP001501436">
    <property type="component" value="Unassembled WGS sequence"/>
</dbReference>
<name>A0ABP9FRW8_9SPHI</name>
<reference evidence="2" key="1">
    <citation type="journal article" date="2019" name="Int. J. Syst. Evol. Microbiol.">
        <title>The Global Catalogue of Microorganisms (GCM) 10K type strain sequencing project: providing services to taxonomists for standard genome sequencing and annotation.</title>
        <authorList>
            <consortium name="The Broad Institute Genomics Platform"/>
            <consortium name="The Broad Institute Genome Sequencing Center for Infectious Disease"/>
            <person name="Wu L."/>
            <person name="Ma J."/>
        </authorList>
    </citation>
    <scope>NUCLEOTIDE SEQUENCE [LARGE SCALE GENOMIC DNA]</scope>
    <source>
        <strain evidence="2">JCM 18283</strain>
    </source>
</reference>
<organism evidence="1 2">
    <name type="scientific">Mucilaginibacter defluvii</name>
    <dbReference type="NCBI Taxonomy" id="1196019"/>
    <lineage>
        <taxon>Bacteria</taxon>
        <taxon>Pseudomonadati</taxon>
        <taxon>Bacteroidota</taxon>
        <taxon>Sphingobacteriia</taxon>
        <taxon>Sphingobacteriales</taxon>
        <taxon>Sphingobacteriaceae</taxon>
        <taxon>Mucilaginibacter</taxon>
    </lineage>
</organism>
<sequence>MLANAINAHGYGWNVIAQSLELSSGDFITCSASLAFYSAECIFVDTNIRGDNMLWKSSVQLRITRNKIRKTLICS</sequence>
<dbReference type="EMBL" id="BAABJI010000002">
    <property type="protein sequence ID" value="GAA4914837.1"/>
    <property type="molecule type" value="Genomic_DNA"/>
</dbReference>
<keyword evidence="2" id="KW-1185">Reference proteome</keyword>
<evidence type="ECO:0000313" key="2">
    <source>
        <dbReference type="Proteomes" id="UP001501436"/>
    </source>
</evidence>
<gene>
    <name evidence="1" type="ORF">GCM10023313_17810</name>
</gene>
<comment type="caution">
    <text evidence="1">The sequence shown here is derived from an EMBL/GenBank/DDBJ whole genome shotgun (WGS) entry which is preliminary data.</text>
</comment>
<protein>
    <submittedName>
        <fullName evidence="1">Uncharacterized protein</fullName>
    </submittedName>
</protein>
<evidence type="ECO:0000313" key="1">
    <source>
        <dbReference type="EMBL" id="GAA4914837.1"/>
    </source>
</evidence>
<proteinExistence type="predicted"/>
<accession>A0ABP9FRW8</accession>